<evidence type="ECO:0000256" key="1">
    <source>
        <dbReference type="ARBA" id="ARBA00006333"/>
    </source>
</evidence>
<name>A0A6G1JEG8_9PLEO</name>
<protein>
    <submittedName>
        <fullName evidence="3">Ent-kaurene synthase</fullName>
    </submittedName>
</protein>
<feature type="compositionally biased region" description="Polar residues" evidence="2">
    <location>
        <begin position="952"/>
        <end position="966"/>
    </location>
</feature>
<reference evidence="3" key="1">
    <citation type="journal article" date="2020" name="Stud. Mycol.">
        <title>101 Dothideomycetes genomes: a test case for predicting lifestyles and emergence of pathogens.</title>
        <authorList>
            <person name="Haridas S."/>
            <person name="Albert R."/>
            <person name="Binder M."/>
            <person name="Bloem J."/>
            <person name="Labutti K."/>
            <person name="Salamov A."/>
            <person name="Andreopoulos B."/>
            <person name="Baker S."/>
            <person name="Barry K."/>
            <person name="Bills G."/>
            <person name="Bluhm B."/>
            <person name="Cannon C."/>
            <person name="Castanera R."/>
            <person name="Culley D."/>
            <person name="Daum C."/>
            <person name="Ezra D."/>
            <person name="Gonzalez J."/>
            <person name="Henrissat B."/>
            <person name="Kuo A."/>
            <person name="Liang C."/>
            <person name="Lipzen A."/>
            <person name="Lutzoni F."/>
            <person name="Magnuson J."/>
            <person name="Mondo S."/>
            <person name="Nolan M."/>
            <person name="Ohm R."/>
            <person name="Pangilinan J."/>
            <person name="Park H.-J."/>
            <person name="Ramirez L."/>
            <person name="Alfaro M."/>
            <person name="Sun H."/>
            <person name="Tritt A."/>
            <person name="Yoshinaga Y."/>
            <person name="Zwiers L.-H."/>
            <person name="Turgeon B."/>
            <person name="Goodwin S."/>
            <person name="Spatafora J."/>
            <person name="Crous P."/>
            <person name="Grigoriev I."/>
        </authorList>
    </citation>
    <scope>NUCLEOTIDE SEQUENCE</scope>
    <source>
        <strain evidence="3">CBS 122367</strain>
    </source>
</reference>
<dbReference type="AlphaFoldDB" id="A0A6G1JEG8"/>
<dbReference type="GO" id="GO:0016102">
    <property type="term" value="P:diterpenoid biosynthetic process"/>
    <property type="evidence" value="ECO:0007669"/>
    <property type="project" value="TreeGrafter"/>
</dbReference>
<dbReference type="GO" id="GO:0010333">
    <property type="term" value="F:terpene synthase activity"/>
    <property type="evidence" value="ECO:0007669"/>
    <property type="project" value="InterPro"/>
</dbReference>
<dbReference type="InterPro" id="IPR008930">
    <property type="entry name" value="Terpenoid_cyclase/PrenylTrfase"/>
</dbReference>
<sequence>MDPKELVGQAKALISRVSEGCISQFQGSWTLSVYDSAWLAMIQKPDGKWLFPESFEYVLREQQKESGWFGYACEIDAILNTMAALLALEKHLNWPAMPDHERDDLELRKQHGLKHLKSVLNAWDVHSCMHVGFEILVPGLLGLLKETGITLDFPGKSVLMNLNTRKMKKFSPEILYSRHQNTALHSLEAFIGMLDFERLRHHKVNGSMLGSPSSTAAYLMSVREWDDEAERYLIRCVKDGGGNGLGGVPSAFPCETFEFTWVLTTLSGSRVPHQMRENASVSNALDAIASQLRSNGGTVGYSSGFLSDADDTAKAIHILNILGRPTPCDRMISHFMSPEGHMSTYLGERNLSPSANCNALICILDAPNLKSHVDSVASITNSLCDYWWGNDMVDKWNLSENYTAMLLAQTFTQLLRRWDSGAFERLPKSLLKDRMLVVVFQLLNRLLFESDSSGLEEQPYPESVAYRVLACIALWSLPLSQALHEQLDLIIQREQSYLRNTKSEWGTDQYLWIEKVTYGSRTLSECYCLAALLTPSEEHKWHSSIAELFYFSPKLVKLSRFFHMAQGQKKELWKYEACIYEGTAFARKLQATRGEIFPLREGFKDEYLAYIPAAWTIVNNIHKLNLPANFLWDMMWFSLLDFLVDEYMESNVDLLDATEKINIRTWISATLRPGAEQKIIPRKRPISPDTDSDGIDAVNDGFISKGVKSAEEVLARYIEEVLQHPKVRTASRYDRDNVRRELHDFLMAHMLQMEDNTKLRVDSALLTLSSPRSSFYTWSRTIGSQHISALLSFTFYSCLVSASQKTEKRQDCFPNAVQKYKASDLSARLAVMSRLFNDWSSVSRDFEEGNLNSLNFPEFGTDKKHRLEPPSSLLARSKEVEDLRKSLLHLSEYEREASRLAMTNLLQEIQGRKETERSGANSETLCKAIELFVYVTELFADMYVAKDLTNTVTSGSRKSHSNSGDSSVAIKPTQES</sequence>
<dbReference type="PANTHER" id="PTHR31739">
    <property type="entry name" value="ENT-COPALYL DIPHOSPHATE SYNTHASE, CHLOROPLASTIC"/>
    <property type="match status" value="1"/>
</dbReference>
<dbReference type="EMBL" id="MU005573">
    <property type="protein sequence ID" value="KAF2688533.1"/>
    <property type="molecule type" value="Genomic_DNA"/>
</dbReference>
<accession>A0A6G1JEG8</accession>
<dbReference type="PANTHER" id="PTHR31739:SF25">
    <property type="entry name" value="(E,E)-GERANYLLINALOOL SYNTHASE"/>
    <property type="match status" value="1"/>
</dbReference>
<organism evidence="3 4">
    <name type="scientific">Lentithecium fluviatile CBS 122367</name>
    <dbReference type="NCBI Taxonomy" id="1168545"/>
    <lineage>
        <taxon>Eukaryota</taxon>
        <taxon>Fungi</taxon>
        <taxon>Dikarya</taxon>
        <taxon>Ascomycota</taxon>
        <taxon>Pezizomycotina</taxon>
        <taxon>Dothideomycetes</taxon>
        <taxon>Pleosporomycetidae</taxon>
        <taxon>Pleosporales</taxon>
        <taxon>Massarineae</taxon>
        <taxon>Lentitheciaceae</taxon>
        <taxon>Lentithecium</taxon>
    </lineage>
</organism>
<keyword evidence="4" id="KW-1185">Reference proteome</keyword>
<evidence type="ECO:0000313" key="3">
    <source>
        <dbReference type="EMBL" id="KAF2688533.1"/>
    </source>
</evidence>
<evidence type="ECO:0000256" key="2">
    <source>
        <dbReference type="SAM" id="MobiDB-lite"/>
    </source>
</evidence>
<feature type="region of interest" description="Disordered" evidence="2">
    <location>
        <begin position="952"/>
        <end position="976"/>
    </location>
</feature>
<evidence type="ECO:0000313" key="4">
    <source>
        <dbReference type="Proteomes" id="UP000799291"/>
    </source>
</evidence>
<dbReference type="SUPFAM" id="SSF48239">
    <property type="entry name" value="Terpenoid cyclases/Protein prenyltransferases"/>
    <property type="match status" value="1"/>
</dbReference>
<dbReference type="InterPro" id="IPR050148">
    <property type="entry name" value="Terpene_synthase-like"/>
</dbReference>
<proteinExistence type="inferred from homology"/>
<comment type="similarity">
    <text evidence="1">Belongs to the terpene synthase family.</text>
</comment>
<dbReference type="Proteomes" id="UP000799291">
    <property type="component" value="Unassembled WGS sequence"/>
</dbReference>
<dbReference type="GO" id="GO:0000287">
    <property type="term" value="F:magnesium ion binding"/>
    <property type="evidence" value="ECO:0007669"/>
    <property type="project" value="TreeGrafter"/>
</dbReference>
<dbReference type="OrthoDB" id="2343925at2759"/>
<gene>
    <name evidence="3" type="ORF">K458DRAFT_293803</name>
</gene>
<dbReference type="Gene3D" id="1.50.10.160">
    <property type="match status" value="1"/>
</dbReference>